<dbReference type="Pfam" id="PF16640">
    <property type="entry name" value="Big_3_5"/>
    <property type="match status" value="1"/>
</dbReference>
<feature type="domain" description="Bacterial Ig-like" evidence="2">
    <location>
        <begin position="178"/>
        <end position="263"/>
    </location>
</feature>
<feature type="signal peptide" evidence="1">
    <location>
        <begin position="1"/>
        <end position="34"/>
    </location>
</feature>
<evidence type="ECO:0000256" key="1">
    <source>
        <dbReference type="SAM" id="SignalP"/>
    </source>
</evidence>
<evidence type="ECO:0000313" key="4">
    <source>
        <dbReference type="Proteomes" id="UP000503011"/>
    </source>
</evidence>
<dbReference type="InterPro" id="IPR032109">
    <property type="entry name" value="Big_3_5"/>
</dbReference>
<dbReference type="Proteomes" id="UP000503011">
    <property type="component" value="Chromosome"/>
</dbReference>
<gene>
    <name evidence="3" type="ORF">Psuf_020150</name>
</gene>
<dbReference type="InterPro" id="IPR006311">
    <property type="entry name" value="TAT_signal"/>
</dbReference>
<protein>
    <recommendedName>
        <fullName evidence="2">Bacterial Ig-like domain-containing protein</fullName>
    </recommendedName>
</protein>
<dbReference type="KEGG" id="psuu:Psuf_020150"/>
<organism evidence="3 4">
    <name type="scientific">Phytohabitans suffuscus</name>
    <dbReference type="NCBI Taxonomy" id="624315"/>
    <lineage>
        <taxon>Bacteria</taxon>
        <taxon>Bacillati</taxon>
        <taxon>Actinomycetota</taxon>
        <taxon>Actinomycetes</taxon>
        <taxon>Micromonosporales</taxon>
        <taxon>Micromonosporaceae</taxon>
    </lineage>
</organism>
<reference evidence="3 4" key="1">
    <citation type="submission" date="2020-03" db="EMBL/GenBank/DDBJ databases">
        <title>Whole genome shotgun sequence of Phytohabitans suffuscus NBRC 105367.</title>
        <authorList>
            <person name="Komaki H."/>
            <person name="Tamura T."/>
        </authorList>
    </citation>
    <scope>NUCLEOTIDE SEQUENCE [LARGE SCALE GENOMIC DNA]</scope>
    <source>
        <strain evidence="3 4">NBRC 105367</strain>
    </source>
</reference>
<dbReference type="PROSITE" id="PS51318">
    <property type="entry name" value="TAT"/>
    <property type="match status" value="1"/>
</dbReference>
<keyword evidence="4" id="KW-1185">Reference proteome</keyword>
<dbReference type="Gene3D" id="2.60.40.10">
    <property type="entry name" value="Immunoglobulins"/>
    <property type="match status" value="1"/>
</dbReference>
<dbReference type="EMBL" id="AP022871">
    <property type="protein sequence ID" value="BCB84702.1"/>
    <property type="molecule type" value="Genomic_DNA"/>
</dbReference>
<sequence length="425" mass="41683">MVDRRRRSLRAAALVGACAVVAGGTLVAPAGAQAAVDGDLTINPASGSTTAESLGEYTSANPCPSTHRFAANVQIVQDGTPLTLLVRLSANIFGLSDAAPPPGQLDAVGVGGLAQVFADNGLPSGDYQVALICYNTGATSWTAAASTSIRVDLGGGTWNVIDGGGEEPEPVTTTTSLAAQPTTARAGQPVTLTATVTGSGAAGSVEFLDGTASLGTDDVSGGRATLTVTSLSEGEHSLTAKFVPTDPDDFTPSTSGAIDVTITASNGGGSGGQELNVTVPEDGGTGELTLAVDGEPVTLEQVTSGELVFQGDLGAITVTDGRSPLAGWNVTGFTTDFTGDAGSFGGENLGWAPAVVTPNPADDVVEGLVVAPGGPGLAQPATLASAGAGMGGGATVLGGTLSLEVPAQTQPGDYAATLTITLMGE</sequence>
<feature type="chain" id="PRO_5026035606" description="Bacterial Ig-like domain-containing protein" evidence="1">
    <location>
        <begin position="35"/>
        <end position="425"/>
    </location>
</feature>
<evidence type="ECO:0000259" key="2">
    <source>
        <dbReference type="Pfam" id="PF16640"/>
    </source>
</evidence>
<dbReference type="InterPro" id="IPR013783">
    <property type="entry name" value="Ig-like_fold"/>
</dbReference>
<dbReference type="AlphaFoldDB" id="A0A6F8YF29"/>
<dbReference type="RefSeq" id="WP_173156002.1">
    <property type="nucleotide sequence ID" value="NZ_AP022871.1"/>
</dbReference>
<reference evidence="3 4" key="2">
    <citation type="submission" date="2020-03" db="EMBL/GenBank/DDBJ databases">
        <authorList>
            <person name="Ichikawa N."/>
            <person name="Kimura A."/>
            <person name="Kitahashi Y."/>
            <person name="Uohara A."/>
        </authorList>
    </citation>
    <scope>NUCLEOTIDE SEQUENCE [LARGE SCALE GENOMIC DNA]</scope>
    <source>
        <strain evidence="3 4">NBRC 105367</strain>
    </source>
</reference>
<evidence type="ECO:0000313" key="3">
    <source>
        <dbReference type="EMBL" id="BCB84702.1"/>
    </source>
</evidence>
<proteinExistence type="predicted"/>
<accession>A0A6F8YF29</accession>
<dbReference type="GO" id="GO:0005975">
    <property type="term" value="P:carbohydrate metabolic process"/>
    <property type="evidence" value="ECO:0007669"/>
    <property type="project" value="UniProtKB-ARBA"/>
</dbReference>
<keyword evidence="1" id="KW-0732">Signal</keyword>
<name>A0A6F8YF29_9ACTN</name>